<dbReference type="Pfam" id="PF13474">
    <property type="entry name" value="SnoaL_3"/>
    <property type="match status" value="1"/>
</dbReference>
<proteinExistence type="predicted"/>
<dbReference type="AlphaFoldDB" id="A0A382B9S4"/>
<organism evidence="2">
    <name type="scientific">marine metagenome</name>
    <dbReference type="NCBI Taxonomy" id="408172"/>
    <lineage>
        <taxon>unclassified sequences</taxon>
        <taxon>metagenomes</taxon>
        <taxon>ecological metagenomes</taxon>
    </lineage>
</organism>
<protein>
    <recommendedName>
        <fullName evidence="1">SnoaL-like domain-containing protein</fullName>
    </recommendedName>
</protein>
<evidence type="ECO:0000259" key="1">
    <source>
        <dbReference type="Pfam" id="PF13474"/>
    </source>
</evidence>
<gene>
    <name evidence="2" type="ORF">METZ01_LOCUS163145</name>
</gene>
<accession>A0A382B9S4</accession>
<reference evidence="2" key="1">
    <citation type="submission" date="2018-05" db="EMBL/GenBank/DDBJ databases">
        <authorList>
            <person name="Lanie J.A."/>
            <person name="Ng W.-L."/>
            <person name="Kazmierczak K.M."/>
            <person name="Andrzejewski T.M."/>
            <person name="Davidsen T.M."/>
            <person name="Wayne K.J."/>
            <person name="Tettelin H."/>
            <person name="Glass J.I."/>
            <person name="Rusch D."/>
            <person name="Podicherti R."/>
            <person name="Tsui H.-C.T."/>
            <person name="Winkler M.E."/>
        </authorList>
    </citation>
    <scope>NUCLEOTIDE SEQUENCE</scope>
</reference>
<evidence type="ECO:0000313" key="2">
    <source>
        <dbReference type="EMBL" id="SVB10291.1"/>
    </source>
</evidence>
<feature type="domain" description="SnoaL-like" evidence="1">
    <location>
        <begin position="11"/>
        <end position="109"/>
    </location>
</feature>
<dbReference type="Gene3D" id="3.10.450.50">
    <property type="match status" value="1"/>
</dbReference>
<feature type="non-terminal residue" evidence="2">
    <location>
        <position position="109"/>
    </location>
</feature>
<dbReference type="SUPFAM" id="SSF54427">
    <property type="entry name" value="NTF2-like"/>
    <property type="match status" value="1"/>
</dbReference>
<dbReference type="InterPro" id="IPR032710">
    <property type="entry name" value="NTF2-like_dom_sf"/>
</dbReference>
<sequence>MEFGSAQEAETAFYAAFQMSDLEGMMLIWDDHEAVCIHPFGERIEGKSAIGQSWQAIFAHNVQLRFTLSDPWVFSGDSHAIHLVRENISVEESDGVKTMVVLATNAYRR</sequence>
<name>A0A382B9S4_9ZZZZ</name>
<dbReference type="InterPro" id="IPR037401">
    <property type="entry name" value="SnoaL-like"/>
</dbReference>
<dbReference type="EMBL" id="UINC01028750">
    <property type="protein sequence ID" value="SVB10291.1"/>
    <property type="molecule type" value="Genomic_DNA"/>
</dbReference>